<dbReference type="AlphaFoldDB" id="A0A6A6A3Q8"/>
<feature type="region of interest" description="Disordered" evidence="1">
    <location>
        <begin position="134"/>
        <end position="185"/>
    </location>
</feature>
<evidence type="ECO:0000256" key="1">
    <source>
        <dbReference type="SAM" id="MobiDB-lite"/>
    </source>
</evidence>
<name>A0A6A6A3Q8_9PLEO</name>
<protein>
    <submittedName>
        <fullName evidence="2">Uncharacterized protein</fullName>
    </submittedName>
</protein>
<accession>A0A6A6A3Q8</accession>
<organism evidence="2 3">
    <name type="scientific">Dothidotthia symphoricarpi CBS 119687</name>
    <dbReference type="NCBI Taxonomy" id="1392245"/>
    <lineage>
        <taxon>Eukaryota</taxon>
        <taxon>Fungi</taxon>
        <taxon>Dikarya</taxon>
        <taxon>Ascomycota</taxon>
        <taxon>Pezizomycotina</taxon>
        <taxon>Dothideomycetes</taxon>
        <taxon>Pleosporomycetidae</taxon>
        <taxon>Pleosporales</taxon>
        <taxon>Dothidotthiaceae</taxon>
        <taxon>Dothidotthia</taxon>
    </lineage>
</organism>
<dbReference type="RefSeq" id="XP_033521044.1">
    <property type="nucleotide sequence ID" value="XM_033671727.1"/>
</dbReference>
<gene>
    <name evidence="2" type="ORF">P153DRAFT_399411</name>
</gene>
<dbReference type="EMBL" id="ML977513">
    <property type="protein sequence ID" value="KAF2126652.1"/>
    <property type="molecule type" value="Genomic_DNA"/>
</dbReference>
<dbReference type="OrthoDB" id="10647427at2759"/>
<evidence type="ECO:0000313" key="3">
    <source>
        <dbReference type="Proteomes" id="UP000799771"/>
    </source>
</evidence>
<feature type="compositionally biased region" description="Low complexity" evidence="1">
    <location>
        <begin position="110"/>
        <end position="120"/>
    </location>
</feature>
<dbReference type="GeneID" id="54412159"/>
<keyword evidence="3" id="KW-1185">Reference proteome</keyword>
<evidence type="ECO:0000313" key="2">
    <source>
        <dbReference type="EMBL" id="KAF2126652.1"/>
    </source>
</evidence>
<reference evidence="2" key="1">
    <citation type="journal article" date="2020" name="Stud. Mycol.">
        <title>101 Dothideomycetes genomes: a test case for predicting lifestyles and emergence of pathogens.</title>
        <authorList>
            <person name="Haridas S."/>
            <person name="Albert R."/>
            <person name="Binder M."/>
            <person name="Bloem J."/>
            <person name="Labutti K."/>
            <person name="Salamov A."/>
            <person name="Andreopoulos B."/>
            <person name="Baker S."/>
            <person name="Barry K."/>
            <person name="Bills G."/>
            <person name="Bluhm B."/>
            <person name="Cannon C."/>
            <person name="Castanera R."/>
            <person name="Culley D."/>
            <person name="Daum C."/>
            <person name="Ezra D."/>
            <person name="Gonzalez J."/>
            <person name="Henrissat B."/>
            <person name="Kuo A."/>
            <person name="Liang C."/>
            <person name="Lipzen A."/>
            <person name="Lutzoni F."/>
            <person name="Magnuson J."/>
            <person name="Mondo S."/>
            <person name="Nolan M."/>
            <person name="Ohm R."/>
            <person name="Pangilinan J."/>
            <person name="Park H.-J."/>
            <person name="Ramirez L."/>
            <person name="Alfaro M."/>
            <person name="Sun H."/>
            <person name="Tritt A."/>
            <person name="Yoshinaga Y."/>
            <person name="Zwiers L.-H."/>
            <person name="Turgeon B."/>
            <person name="Goodwin S."/>
            <person name="Spatafora J."/>
            <person name="Crous P."/>
            <person name="Grigoriev I."/>
        </authorList>
    </citation>
    <scope>NUCLEOTIDE SEQUENCE</scope>
    <source>
        <strain evidence="2">CBS 119687</strain>
    </source>
</reference>
<feature type="compositionally biased region" description="Low complexity" evidence="1">
    <location>
        <begin position="134"/>
        <end position="169"/>
    </location>
</feature>
<proteinExistence type="predicted"/>
<sequence length="324" mass="36084">MSLTKAQVELYKQALVRAQRDLDRGEATDFRTKQAIQSFVDNTKSVPRKTAQKYQQTMHITDNTDDSLPTLHYDPELRTPPRDVSGVSDDEDSQPSLKKARVNVNSLAGSSSPKFEKSISSSLHFGSSSSVASIKRSNQSSSQSRSSSPPSSPPFRSSSSFRKASEPSSKACATPSESRPKLPLYTGNYGNVQVPMISKAYKFKTGKYTRMNVDDALRVMFQKDHDYLYYLHSSGVITKGHKNCDPEVAEAIGNFEVRNPDLVLPSGRLLPPENFWVCFGRGKGSFLSNAPSKWVHDQHVVNQKSCIRPWFEEAWNFAPPPQAT</sequence>
<feature type="region of interest" description="Disordered" evidence="1">
    <location>
        <begin position="56"/>
        <end position="120"/>
    </location>
</feature>
<dbReference type="Proteomes" id="UP000799771">
    <property type="component" value="Unassembled WGS sequence"/>
</dbReference>